<reference evidence="1 2" key="1">
    <citation type="journal article" date="2021" name="Elife">
        <title>Chloroplast acquisition without the gene transfer in kleptoplastic sea slugs, Plakobranchus ocellatus.</title>
        <authorList>
            <person name="Maeda T."/>
            <person name="Takahashi S."/>
            <person name="Yoshida T."/>
            <person name="Shimamura S."/>
            <person name="Takaki Y."/>
            <person name="Nagai Y."/>
            <person name="Toyoda A."/>
            <person name="Suzuki Y."/>
            <person name="Arimoto A."/>
            <person name="Ishii H."/>
            <person name="Satoh N."/>
            <person name="Nishiyama T."/>
            <person name="Hasebe M."/>
            <person name="Maruyama T."/>
            <person name="Minagawa J."/>
            <person name="Obokata J."/>
            <person name="Shigenobu S."/>
        </authorList>
    </citation>
    <scope>NUCLEOTIDE SEQUENCE [LARGE SCALE GENOMIC DNA]</scope>
</reference>
<sequence>MQRRIQWIKVIEAEGTAGKVLFCGEYSGSRLSKLRVQRARCYAAENTVDQGYRNRGNSGQGAMLRRIQWIKVIETEGTAGKVLCSGEYSGSRLSKPKRR</sequence>
<name>A0AAV4A4D3_9GAST</name>
<evidence type="ECO:0000313" key="2">
    <source>
        <dbReference type="Proteomes" id="UP000735302"/>
    </source>
</evidence>
<proteinExistence type="predicted"/>
<dbReference type="Proteomes" id="UP000735302">
    <property type="component" value="Unassembled WGS sequence"/>
</dbReference>
<organism evidence="1 2">
    <name type="scientific">Plakobranchus ocellatus</name>
    <dbReference type="NCBI Taxonomy" id="259542"/>
    <lineage>
        <taxon>Eukaryota</taxon>
        <taxon>Metazoa</taxon>
        <taxon>Spiralia</taxon>
        <taxon>Lophotrochozoa</taxon>
        <taxon>Mollusca</taxon>
        <taxon>Gastropoda</taxon>
        <taxon>Heterobranchia</taxon>
        <taxon>Euthyneura</taxon>
        <taxon>Panpulmonata</taxon>
        <taxon>Sacoglossa</taxon>
        <taxon>Placobranchoidea</taxon>
        <taxon>Plakobranchidae</taxon>
        <taxon>Plakobranchus</taxon>
    </lineage>
</organism>
<evidence type="ECO:0000313" key="1">
    <source>
        <dbReference type="EMBL" id="GFO02270.1"/>
    </source>
</evidence>
<protein>
    <submittedName>
        <fullName evidence="1">Uncharacterized protein</fullName>
    </submittedName>
</protein>
<accession>A0AAV4A4D3</accession>
<dbReference type="AlphaFoldDB" id="A0AAV4A4D3"/>
<gene>
    <name evidence="1" type="ORF">PoB_002877500</name>
</gene>
<dbReference type="EMBL" id="BLXT01003580">
    <property type="protein sequence ID" value="GFO02270.1"/>
    <property type="molecule type" value="Genomic_DNA"/>
</dbReference>
<comment type="caution">
    <text evidence="1">The sequence shown here is derived from an EMBL/GenBank/DDBJ whole genome shotgun (WGS) entry which is preliminary data.</text>
</comment>
<keyword evidence="2" id="KW-1185">Reference proteome</keyword>